<evidence type="ECO:0000313" key="2">
    <source>
        <dbReference type="EMBL" id="KGQ03404.1"/>
    </source>
</evidence>
<organism evidence="2 3">
    <name type="scientific">Beauveria bassiana D1-5</name>
    <dbReference type="NCBI Taxonomy" id="1245745"/>
    <lineage>
        <taxon>Eukaryota</taxon>
        <taxon>Fungi</taxon>
        <taxon>Dikarya</taxon>
        <taxon>Ascomycota</taxon>
        <taxon>Pezizomycotina</taxon>
        <taxon>Sordariomycetes</taxon>
        <taxon>Hypocreomycetidae</taxon>
        <taxon>Hypocreales</taxon>
        <taxon>Cordycipitaceae</taxon>
        <taxon>Beauveria</taxon>
    </lineage>
</organism>
<evidence type="ECO:0000313" key="3">
    <source>
        <dbReference type="Proteomes" id="UP000030106"/>
    </source>
</evidence>
<dbReference type="EMBL" id="ANFO01001228">
    <property type="protein sequence ID" value="KGQ03404.1"/>
    <property type="molecule type" value="Genomic_DNA"/>
</dbReference>
<keyword evidence="1" id="KW-0732">Signal</keyword>
<accession>A0A0A2VRF6</accession>
<evidence type="ECO:0000256" key="1">
    <source>
        <dbReference type="SAM" id="SignalP"/>
    </source>
</evidence>
<sequence>MKCTPLILASLAGLAIAAGPAVSCEATSTNTPEQSEGNKQGVIDEDCFNKEEDVYENCLKIPGNSHTKCLDESDAEFKRCMALTPVSREVENHCGRAGNDKDACMFAALRCTAQFSKDAKTPDFLECVDIMQVCADQGATSQLDQCFDNAKDCKAREKLPLGELTKLGQCAKKNL</sequence>
<comment type="caution">
    <text evidence="2">The sequence shown here is derived from an EMBL/GenBank/DDBJ whole genome shotgun (WGS) entry which is preliminary data.</text>
</comment>
<gene>
    <name evidence="2" type="ORF">BBAD15_g11372</name>
</gene>
<proteinExistence type="predicted"/>
<reference evidence="2 3" key="1">
    <citation type="submission" date="2012-10" db="EMBL/GenBank/DDBJ databases">
        <title>Genome sequencing and analysis of entomopathogenic fungi Beauveria bassiana D1-5.</title>
        <authorList>
            <person name="Li Q."/>
            <person name="Wang L."/>
            <person name="Zhang Z."/>
            <person name="Wang Q."/>
            <person name="Ren J."/>
            <person name="Wang M."/>
            <person name="Xu W."/>
            <person name="Wang J."/>
            <person name="Lu Y."/>
            <person name="Du Q."/>
            <person name="Sun Z."/>
        </authorList>
    </citation>
    <scope>NUCLEOTIDE SEQUENCE [LARGE SCALE GENOMIC DNA]</scope>
    <source>
        <strain evidence="2 3">D1-5</strain>
    </source>
</reference>
<dbReference type="HOGENOM" id="CLU_1532269_0_0_1"/>
<dbReference type="OrthoDB" id="10525115at2759"/>
<protein>
    <submittedName>
        <fullName evidence="2">Uncharacterized protein</fullName>
    </submittedName>
</protein>
<feature type="signal peptide" evidence="1">
    <location>
        <begin position="1"/>
        <end position="17"/>
    </location>
</feature>
<feature type="chain" id="PRO_5001995873" evidence="1">
    <location>
        <begin position="18"/>
        <end position="175"/>
    </location>
</feature>
<name>A0A0A2VRF6_BEABA</name>
<dbReference type="Proteomes" id="UP000030106">
    <property type="component" value="Unassembled WGS sequence"/>
</dbReference>
<dbReference type="AlphaFoldDB" id="A0A0A2VRF6"/>